<accession>A0A8C9F500</accession>
<dbReference type="InterPro" id="IPR019531">
    <property type="entry name" value="Pmp4"/>
</dbReference>
<feature type="compositionally biased region" description="Low complexity" evidence="1">
    <location>
        <begin position="286"/>
        <end position="295"/>
    </location>
</feature>
<reference evidence="2" key="1">
    <citation type="submission" date="2025-08" db="UniProtKB">
        <authorList>
            <consortium name="Ensembl"/>
        </authorList>
    </citation>
    <scope>IDENTIFICATION</scope>
</reference>
<dbReference type="AlphaFoldDB" id="A0A8C9F500"/>
<feature type="region of interest" description="Disordered" evidence="1">
    <location>
        <begin position="280"/>
        <end position="308"/>
    </location>
</feature>
<feature type="region of interest" description="Disordered" evidence="1">
    <location>
        <begin position="1"/>
        <end position="260"/>
    </location>
</feature>
<evidence type="ECO:0000256" key="1">
    <source>
        <dbReference type="SAM" id="MobiDB-lite"/>
    </source>
</evidence>
<proteinExistence type="predicted"/>
<dbReference type="PANTHER" id="PTHR15460:SF3">
    <property type="entry name" value="PEROXISOMAL MEMBRANE PROTEIN 4"/>
    <property type="match status" value="1"/>
</dbReference>
<dbReference type="Proteomes" id="UP000694428">
    <property type="component" value="Unplaced"/>
</dbReference>
<sequence>MGRPQNAGTRDGRGLGVQGQGCSPKAASWQGCPRMQGAKGGPRKERARGGGATGCRGRTGTAMPRPPGGAEVTEGPGCARAAVPPLPPPHGAARTARPRRWGGRETASRRGTPGPGRAGAAPPLPSSASKIACAILEPGRPRPDSRSGHGGRREGRRREGRHHPPPGGGLRTPREPGPGAGRAAGQGRAPSCPPRAGHGRGRPEGNGAAHGAPGGALAWHRGGHRRHPSGRRCAEGRKRLGTPSGPAVPNTVPTSPRGQRRLRLAAGTNGRIGCRRLLAESADGQPRQPVRAAGAAPPPGSGRAGRCGVPGGAMAGGAAPPAALLRAINALLLQRRYHAALAVLKGFRNGAVYGAKIRAPHALVMTFLFRSGSLREKLKSIAQATYTHSRNLAYFVFTYKGLMALQSRLQGKKMPFHSFFAACIGGWLVFGENNPINSQIIMYLLSRILFGLSRLAVEKGYIPQPKQDPFPLVAALVWGTVLWLFEYHRQTLQPSLQASMTYLYDDSNVWHDISDFLIYNKKPESK</sequence>
<dbReference type="GO" id="GO:0005778">
    <property type="term" value="C:peroxisomal membrane"/>
    <property type="evidence" value="ECO:0007669"/>
    <property type="project" value="TreeGrafter"/>
</dbReference>
<feature type="compositionally biased region" description="Low complexity" evidence="1">
    <location>
        <begin position="118"/>
        <end position="129"/>
    </location>
</feature>
<protein>
    <submittedName>
        <fullName evidence="2">Peroxisomal membrane protein 4</fullName>
    </submittedName>
</protein>
<feature type="compositionally biased region" description="Low complexity" evidence="1">
    <location>
        <begin position="205"/>
        <end position="220"/>
    </location>
</feature>
<feature type="compositionally biased region" description="Basic and acidic residues" evidence="1">
    <location>
        <begin position="139"/>
        <end position="157"/>
    </location>
</feature>
<keyword evidence="3" id="KW-1185">Reference proteome</keyword>
<dbReference type="Pfam" id="PF02466">
    <property type="entry name" value="Tim17"/>
    <property type="match status" value="1"/>
</dbReference>
<evidence type="ECO:0000313" key="3">
    <source>
        <dbReference type="Proteomes" id="UP000694428"/>
    </source>
</evidence>
<dbReference type="Ensembl" id="ENSPSTT00000010095.1">
    <property type="protein sequence ID" value="ENSPSTP00000009612.1"/>
    <property type="gene ID" value="ENSPSTG00000006777.1"/>
</dbReference>
<name>A0A8C9F500_PAVCR</name>
<evidence type="ECO:0000313" key="2">
    <source>
        <dbReference type="Ensembl" id="ENSPSTP00000009612.1"/>
    </source>
</evidence>
<feature type="compositionally biased region" description="Basic residues" evidence="1">
    <location>
        <begin position="221"/>
        <end position="230"/>
    </location>
</feature>
<organism evidence="2 3">
    <name type="scientific">Pavo cristatus</name>
    <name type="common">Indian peafowl</name>
    <name type="synonym">Blue peafowl</name>
    <dbReference type="NCBI Taxonomy" id="9049"/>
    <lineage>
        <taxon>Eukaryota</taxon>
        <taxon>Metazoa</taxon>
        <taxon>Chordata</taxon>
        <taxon>Craniata</taxon>
        <taxon>Vertebrata</taxon>
        <taxon>Euteleostomi</taxon>
        <taxon>Archelosauria</taxon>
        <taxon>Archosauria</taxon>
        <taxon>Dinosauria</taxon>
        <taxon>Saurischia</taxon>
        <taxon>Theropoda</taxon>
        <taxon>Coelurosauria</taxon>
        <taxon>Aves</taxon>
        <taxon>Neognathae</taxon>
        <taxon>Galloanserae</taxon>
        <taxon>Galliformes</taxon>
        <taxon>Phasianidae</taxon>
        <taxon>Phasianinae</taxon>
        <taxon>Pavo</taxon>
    </lineage>
</organism>
<dbReference type="PANTHER" id="PTHR15460">
    <property type="entry name" value="PEROXISOMAL MEMBRANE PROTEIN 4"/>
    <property type="match status" value="1"/>
</dbReference>
<reference evidence="2" key="2">
    <citation type="submission" date="2025-09" db="UniProtKB">
        <authorList>
            <consortium name="Ensembl"/>
        </authorList>
    </citation>
    <scope>IDENTIFICATION</scope>
</reference>